<keyword evidence="9" id="KW-1185">Reference proteome</keyword>
<dbReference type="CDD" id="cd08602">
    <property type="entry name" value="GDPD_ScGlpQ1_like"/>
    <property type="match status" value="1"/>
</dbReference>
<comment type="caution">
    <text evidence="8">The sequence shown here is derived from an EMBL/GenBank/DDBJ whole genome shotgun (WGS) entry which is preliminary data.</text>
</comment>
<dbReference type="InterPro" id="IPR017946">
    <property type="entry name" value="PLC-like_Pdiesterase_TIM-brl"/>
</dbReference>
<reference evidence="9" key="1">
    <citation type="journal article" date="2021" name="Science">
        <title>Hunting the eagle killer: A cyanobacterial neurotoxin causes vacuolar myelinopathy.</title>
        <authorList>
            <person name="Breinlinger S."/>
            <person name="Phillips T.J."/>
            <person name="Haram B.N."/>
            <person name="Mares J."/>
            <person name="Martinez Yerena J.A."/>
            <person name="Hrouzek P."/>
            <person name="Sobotka R."/>
            <person name="Henderson W.M."/>
            <person name="Schmieder P."/>
            <person name="Williams S.M."/>
            <person name="Lauderdale J.D."/>
            <person name="Wilde H.D."/>
            <person name="Gerrin W."/>
            <person name="Kust A."/>
            <person name="Washington J.W."/>
            <person name="Wagner C."/>
            <person name="Geier B."/>
            <person name="Liebeke M."/>
            <person name="Enke H."/>
            <person name="Niedermeyer T.H.J."/>
            <person name="Wilde S.B."/>
        </authorList>
    </citation>
    <scope>NUCLEOTIDE SEQUENCE [LARGE SCALE GENOMIC DNA]</scope>
    <source>
        <strain evidence="9">Thurmond2011</strain>
    </source>
</reference>
<proteinExistence type="inferred from homology"/>
<dbReference type="Proteomes" id="UP000667802">
    <property type="component" value="Unassembled WGS sequence"/>
</dbReference>
<comment type="similarity">
    <text evidence="1">Belongs to the glycerophosphoryl diester phosphodiesterase family.</text>
</comment>
<dbReference type="AlphaFoldDB" id="A0AAP5I985"/>
<dbReference type="GO" id="GO:0008889">
    <property type="term" value="F:glycerophosphodiester phosphodiesterase activity"/>
    <property type="evidence" value="ECO:0007669"/>
    <property type="project" value="UniProtKB-EC"/>
</dbReference>
<evidence type="ECO:0000313" key="9">
    <source>
        <dbReference type="Proteomes" id="UP000667802"/>
    </source>
</evidence>
<sequence>MNFASGKAFKFNTLNGQPPLVIGHRGGGPGYRPEHTIGDLGGDRVASNNLGVQFGADYIEPDLVVTKDGVLIVRHEPLLATVKTDSNGNIVYDSNGKPTIQEATTNVADFPKFADRLTTKFLDGANVTGWFAEDFTLAEIKEIRAIERLPNIRPNNTKYNGLFEIPTFDEFIKFAKEAEAKTGRKIGIYPETKHPTYFAEYGKYLDGTPIHVNTSQLLVDTLVANGYTDPSRIFIQSFEVSNLKELKEKIMPAAGINIPIVQLIDSSGSPYDFVYKKIPQTYADIITPDGLAQVKTYAAGIGPDKRLIVPAAPKLDDKGQPIDINGDGLISDADRFLKQPTSLISDAHKAGLQVHLYTLRSDSYFLSPDYKGQPLREYNQFINLGIDGYFTDFANDGYAAKQKAIAKAALTNTSTRL</sequence>
<keyword evidence="5" id="KW-0378">Hydrolase</keyword>
<feature type="domain" description="GP-PDE" evidence="7">
    <location>
        <begin position="19"/>
        <end position="401"/>
    </location>
</feature>
<dbReference type="RefSeq" id="WP_243902553.1">
    <property type="nucleotide sequence ID" value="NZ_CAWQFN010000452.1"/>
</dbReference>
<keyword evidence="4" id="KW-0319">Glycerol metabolism</keyword>
<dbReference type="SUPFAM" id="SSF51695">
    <property type="entry name" value="PLC-like phosphodiesterases"/>
    <property type="match status" value="1"/>
</dbReference>
<dbReference type="Gene3D" id="3.20.20.190">
    <property type="entry name" value="Phosphatidylinositol (PI) phosphodiesterase"/>
    <property type="match status" value="1"/>
</dbReference>
<name>A0AAP5I985_9CYAN</name>
<dbReference type="InterPro" id="IPR030395">
    <property type="entry name" value="GP_PDE_dom"/>
</dbReference>
<evidence type="ECO:0000256" key="2">
    <source>
        <dbReference type="ARBA" id="ARBA00012247"/>
    </source>
</evidence>
<dbReference type="GO" id="GO:0006629">
    <property type="term" value="P:lipid metabolic process"/>
    <property type="evidence" value="ECO:0007669"/>
    <property type="project" value="InterPro"/>
</dbReference>
<evidence type="ECO:0000256" key="3">
    <source>
        <dbReference type="ARBA" id="ARBA00022729"/>
    </source>
</evidence>
<dbReference type="GO" id="GO:0042597">
    <property type="term" value="C:periplasmic space"/>
    <property type="evidence" value="ECO:0007669"/>
    <property type="project" value="TreeGrafter"/>
</dbReference>
<evidence type="ECO:0000256" key="1">
    <source>
        <dbReference type="ARBA" id="ARBA00007277"/>
    </source>
</evidence>
<dbReference type="PROSITE" id="PS51704">
    <property type="entry name" value="GP_PDE"/>
    <property type="match status" value="1"/>
</dbReference>
<dbReference type="PANTHER" id="PTHR43620">
    <property type="entry name" value="GLYCEROPHOSPHORYL DIESTER PHOSPHODIESTERASE"/>
    <property type="match status" value="1"/>
</dbReference>
<dbReference type="PANTHER" id="PTHR43620:SF7">
    <property type="entry name" value="GLYCEROPHOSPHODIESTER PHOSPHODIESTERASE GDPD5-RELATED"/>
    <property type="match status" value="1"/>
</dbReference>
<keyword evidence="3" id="KW-0732">Signal</keyword>
<dbReference type="GO" id="GO:0006071">
    <property type="term" value="P:glycerol metabolic process"/>
    <property type="evidence" value="ECO:0007669"/>
    <property type="project" value="UniProtKB-KW"/>
</dbReference>
<protein>
    <recommendedName>
        <fullName evidence="2">glycerophosphodiester phosphodiesterase</fullName>
        <ecNumber evidence="2">3.1.4.46</ecNumber>
    </recommendedName>
</protein>
<comment type="catalytic activity">
    <reaction evidence="6">
        <text>a sn-glycero-3-phosphodiester + H2O = an alcohol + sn-glycerol 3-phosphate + H(+)</text>
        <dbReference type="Rhea" id="RHEA:12969"/>
        <dbReference type="ChEBI" id="CHEBI:15377"/>
        <dbReference type="ChEBI" id="CHEBI:15378"/>
        <dbReference type="ChEBI" id="CHEBI:30879"/>
        <dbReference type="ChEBI" id="CHEBI:57597"/>
        <dbReference type="ChEBI" id="CHEBI:83408"/>
        <dbReference type="EC" id="3.1.4.46"/>
    </reaction>
</comment>
<evidence type="ECO:0000256" key="5">
    <source>
        <dbReference type="ARBA" id="ARBA00022801"/>
    </source>
</evidence>
<organism evidence="8 9">
    <name type="scientific">Aetokthonos hydrillicola Thurmond2011</name>
    <dbReference type="NCBI Taxonomy" id="2712845"/>
    <lineage>
        <taxon>Bacteria</taxon>
        <taxon>Bacillati</taxon>
        <taxon>Cyanobacteriota</taxon>
        <taxon>Cyanophyceae</taxon>
        <taxon>Nostocales</taxon>
        <taxon>Hapalosiphonaceae</taxon>
        <taxon>Aetokthonos</taxon>
    </lineage>
</organism>
<evidence type="ECO:0000256" key="6">
    <source>
        <dbReference type="ARBA" id="ARBA00047512"/>
    </source>
</evidence>
<gene>
    <name evidence="8" type="ORF">G7B40_022460</name>
</gene>
<dbReference type="EC" id="3.1.4.46" evidence="2"/>
<evidence type="ECO:0000259" key="7">
    <source>
        <dbReference type="PROSITE" id="PS51704"/>
    </source>
</evidence>
<dbReference type="Pfam" id="PF03009">
    <property type="entry name" value="GDPD"/>
    <property type="match status" value="1"/>
</dbReference>
<evidence type="ECO:0000313" key="8">
    <source>
        <dbReference type="EMBL" id="MDR9897307.1"/>
    </source>
</evidence>
<dbReference type="EMBL" id="JAALHA020000012">
    <property type="protein sequence ID" value="MDR9897307.1"/>
    <property type="molecule type" value="Genomic_DNA"/>
</dbReference>
<evidence type="ECO:0000256" key="4">
    <source>
        <dbReference type="ARBA" id="ARBA00022798"/>
    </source>
</evidence>
<accession>A0AAP5I985</accession>